<dbReference type="AlphaFoldDB" id="A0A6P1BJV1"/>
<dbReference type="GO" id="GO:0043138">
    <property type="term" value="F:3'-5' DNA helicase activity"/>
    <property type="evidence" value="ECO:0007669"/>
    <property type="project" value="TreeGrafter"/>
</dbReference>
<comment type="caution">
    <text evidence="8">The sequence shown here is derived from an EMBL/GenBank/DDBJ whole genome shotgun (WGS) entry which is preliminary data.</text>
</comment>
<dbReference type="GO" id="GO:0005524">
    <property type="term" value="F:ATP binding"/>
    <property type="evidence" value="ECO:0007669"/>
    <property type="project" value="UniProtKB-UniRule"/>
</dbReference>
<dbReference type="Gene3D" id="3.40.50.300">
    <property type="entry name" value="P-loop containing nucleotide triphosphate hydrolases"/>
    <property type="match status" value="1"/>
</dbReference>
<dbReference type="PROSITE" id="PS51198">
    <property type="entry name" value="UVRD_HELICASE_ATP_BIND"/>
    <property type="match status" value="1"/>
</dbReference>
<keyword evidence="1 5" id="KW-0547">Nucleotide-binding</keyword>
<evidence type="ECO:0000256" key="3">
    <source>
        <dbReference type="ARBA" id="ARBA00022806"/>
    </source>
</evidence>
<dbReference type="GO" id="GO:0003677">
    <property type="term" value="F:DNA binding"/>
    <property type="evidence" value="ECO:0007669"/>
    <property type="project" value="InterPro"/>
</dbReference>
<gene>
    <name evidence="8" type="ORF">FNJ47_22300</name>
</gene>
<keyword evidence="2 5" id="KW-0378">Hydrolase</keyword>
<dbReference type="GO" id="GO:0016787">
    <property type="term" value="F:hydrolase activity"/>
    <property type="evidence" value="ECO:0007669"/>
    <property type="project" value="UniProtKB-UniRule"/>
</dbReference>
<feature type="region of interest" description="Disordered" evidence="6">
    <location>
        <begin position="349"/>
        <end position="394"/>
    </location>
</feature>
<reference evidence="8 9" key="1">
    <citation type="journal article" date="2020" name="Arch. Microbiol.">
        <title>Bradyrhizobium uaiense sp. nov., a new highly efficient cowpea symbiont.</title>
        <authorList>
            <person name="Cabral Michel D."/>
            <person name="Azarias Guimaraes A."/>
            <person name="Martins da Costa E."/>
            <person name="Soares de Carvalho T."/>
            <person name="Balsanelli E."/>
            <person name="Willems A."/>
            <person name="Maltempi de Souza E."/>
            <person name="de Souza Moreira F.M."/>
        </authorList>
    </citation>
    <scope>NUCLEOTIDE SEQUENCE [LARGE SCALE GENOMIC DNA]</scope>
    <source>
        <strain evidence="8 9">UFLA 03-164</strain>
    </source>
</reference>
<dbReference type="RefSeq" id="WP_163156829.1">
    <property type="nucleotide sequence ID" value="NZ_VKHP01000093.1"/>
</dbReference>
<dbReference type="EMBL" id="VKHP01000093">
    <property type="protein sequence ID" value="NEU98479.1"/>
    <property type="molecule type" value="Genomic_DNA"/>
</dbReference>
<feature type="compositionally biased region" description="Basic and acidic residues" evidence="6">
    <location>
        <begin position="370"/>
        <end position="379"/>
    </location>
</feature>
<sequence length="394" mass="44339">MKVLGSPRATPEQLRIIGDTRVGIEIIRGAAGSGKTTTALLRLRNLSDMFRSQHSRTGSTTPVKALVLTYNRTLRGYVEALAREQASRSGGVDLTVSTYAQWAVHLTNNPQIHSRRSTAILGFARQRGIKLQNEFLFSEIEYILGRFSPKDYDSYLDVERTGRGIAPRVERATRERLLAVINDYRGSIKKSGRIDWEDLPQRVRALPAENYEIIVVDEAQDFSANQLRSVVKHLAPTSALTLVLDTAQRLYPRGYTWAEAGIDARQARFYRLEQNHRNTIEIANFARGLLSGLTVDDDGTLPDLKHATRHGPPPLVLLGKYSAQLDAAISYIKGKVNLDEDKRRLCPRRSGAFVSRRPTVTSRSTRKKVCSSEKGDPKRRAQLRRSRCPYGQHY</sequence>
<organism evidence="8 9">
    <name type="scientific">Bradyrhizobium uaiense</name>
    <dbReference type="NCBI Taxonomy" id="2594946"/>
    <lineage>
        <taxon>Bacteria</taxon>
        <taxon>Pseudomonadati</taxon>
        <taxon>Pseudomonadota</taxon>
        <taxon>Alphaproteobacteria</taxon>
        <taxon>Hyphomicrobiales</taxon>
        <taxon>Nitrobacteraceae</taxon>
        <taxon>Bradyrhizobium</taxon>
    </lineage>
</organism>
<keyword evidence="4 5" id="KW-0067">ATP-binding</keyword>
<evidence type="ECO:0000259" key="7">
    <source>
        <dbReference type="PROSITE" id="PS51198"/>
    </source>
</evidence>
<feature type="binding site" evidence="5">
    <location>
        <begin position="29"/>
        <end position="36"/>
    </location>
    <ligand>
        <name>ATP</name>
        <dbReference type="ChEBI" id="CHEBI:30616"/>
    </ligand>
</feature>
<keyword evidence="9" id="KW-1185">Reference proteome</keyword>
<feature type="domain" description="UvrD-like helicase ATP-binding" evidence="7">
    <location>
        <begin position="8"/>
        <end position="279"/>
    </location>
</feature>
<proteinExistence type="predicted"/>
<dbReference type="GO" id="GO:0005829">
    <property type="term" value="C:cytosol"/>
    <property type="evidence" value="ECO:0007669"/>
    <property type="project" value="TreeGrafter"/>
</dbReference>
<evidence type="ECO:0000256" key="4">
    <source>
        <dbReference type="ARBA" id="ARBA00022840"/>
    </source>
</evidence>
<protein>
    <submittedName>
        <fullName evidence="8">AAA family ATPase</fullName>
    </submittedName>
</protein>
<dbReference type="PANTHER" id="PTHR11070:SF45">
    <property type="entry name" value="DNA 3'-5' HELICASE"/>
    <property type="match status" value="1"/>
</dbReference>
<feature type="compositionally biased region" description="Low complexity" evidence="6">
    <location>
        <begin position="354"/>
        <end position="363"/>
    </location>
</feature>
<dbReference type="PANTHER" id="PTHR11070">
    <property type="entry name" value="UVRD / RECB / PCRA DNA HELICASE FAMILY MEMBER"/>
    <property type="match status" value="1"/>
</dbReference>
<dbReference type="SUPFAM" id="SSF52540">
    <property type="entry name" value="P-loop containing nucleoside triphosphate hydrolases"/>
    <property type="match status" value="1"/>
</dbReference>
<evidence type="ECO:0000313" key="8">
    <source>
        <dbReference type="EMBL" id="NEU98479.1"/>
    </source>
</evidence>
<evidence type="ECO:0000256" key="5">
    <source>
        <dbReference type="PROSITE-ProRule" id="PRU00560"/>
    </source>
</evidence>
<dbReference type="InterPro" id="IPR000212">
    <property type="entry name" value="DNA_helicase_UvrD/REP"/>
</dbReference>
<dbReference type="InterPro" id="IPR014016">
    <property type="entry name" value="UvrD-like_ATP-bd"/>
</dbReference>
<evidence type="ECO:0000256" key="1">
    <source>
        <dbReference type="ARBA" id="ARBA00022741"/>
    </source>
</evidence>
<dbReference type="InterPro" id="IPR027417">
    <property type="entry name" value="P-loop_NTPase"/>
</dbReference>
<evidence type="ECO:0000256" key="6">
    <source>
        <dbReference type="SAM" id="MobiDB-lite"/>
    </source>
</evidence>
<accession>A0A6P1BJV1</accession>
<evidence type="ECO:0000256" key="2">
    <source>
        <dbReference type="ARBA" id="ARBA00022801"/>
    </source>
</evidence>
<keyword evidence="3 5" id="KW-0347">Helicase</keyword>
<evidence type="ECO:0000313" key="9">
    <source>
        <dbReference type="Proteomes" id="UP000468531"/>
    </source>
</evidence>
<dbReference type="GO" id="GO:0000725">
    <property type="term" value="P:recombinational repair"/>
    <property type="evidence" value="ECO:0007669"/>
    <property type="project" value="TreeGrafter"/>
</dbReference>
<dbReference type="Proteomes" id="UP000468531">
    <property type="component" value="Unassembled WGS sequence"/>
</dbReference>
<name>A0A6P1BJV1_9BRAD</name>